<reference evidence="6 7" key="1">
    <citation type="submission" date="2016-11" db="EMBL/GenBank/DDBJ databases">
        <authorList>
            <person name="Jaros S."/>
            <person name="Januszkiewicz K."/>
            <person name="Wedrychowicz H."/>
        </authorList>
    </citation>
    <scope>NUCLEOTIDE SEQUENCE [LARGE SCALE GENOMIC DNA]</scope>
    <source>
        <strain evidence="6 7">DSM 10068</strain>
    </source>
</reference>
<gene>
    <name evidence="6" type="ORF">SAMN02745823_02292</name>
</gene>
<dbReference type="InterPro" id="IPR001150">
    <property type="entry name" value="Gly_radical"/>
</dbReference>
<feature type="domain" description="PFL" evidence="5">
    <location>
        <begin position="58"/>
        <end position="736"/>
    </location>
</feature>
<dbReference type="OrthoDB" id="9803969at2"/>
<keyword evidence="7" id="KW-1185">Reference proteome</keyword>
<keyword evidence="2" id="KW-0456">Lyase</keyword>
<evidence type="ECO:0000313" key="6">
    <source>
        <dbReference type="EMBL" id="SHI07758.1"/>
    </source>
</evidence>
<dbReference type="PROSITE" id="PS51149">
    <property type="entry name" value="GLY_RADICAL_2"/>
    <property type="match status" value="1"/>
</dbReference>
<evidence type="ECO:0000313" key="7">
    <source>
        <dbReference type="Proteomes" id="UP000183995"/>
    </source>
</evidence>
<dbReference type="Proteomes" id="UP000183995">
    <property type="component" value="Unassembled WGS sequence"/>
</dbReference>
<dbReference type="RefSeq" id="WP_084726426.1">
    <property type="nucleotide sequence ID" value="NZ_FQXV01000007.1"/>
</dbReference>
<dbReference type="EMBL" id="FQXV01000007">
    <property type="protein sequence ID" value="SHI07758.1"/>
    <property type="molecule type" value="Genomic_DNA"/>
</dbReference>
<feature type="modified residue" description="Glycine radical" evidence="3">
    <location>
        <position position="843"/>
    </location>
</feature>
<dbReference type="STRING" id="1123282.SAMN02745823_02292"/>
<accession>A0A1M5Y7H2</accession>
<dbReference type="PANTHER" id="PTHR43641">
    <property type="entry name" value="FORMATE ACETYLTRANSFERASE 3-RELATED"/>
    <property type="match status" value="1"/>
</dbReference>
<sequence>MSTTTSAVTLTSEENVRLNRDTYKNACLVDAHPQAVEPFDKEWGVGISGNTPEPSPFERINNILAITQKTTNGFVSPDRAELVTEAYKAHPGEPQILKSAYGIANVLDKTPIYIFPHELIVGCLGCDKKGGPVHPEFGLNWVVDEMRDGLMGYSEQRTHDYFTYTKDTQDRLEALRGFWDGKTVEDMTNALLDDDVLKGSHAGKGVFFADAYIFCGAGHLGLDYERLFRLGFKGIRELIVKQMDALSVANPEDLKKRTFYKATLITTEAAIRHIRRYAALAGEMAEGETDVGRQAELRKTAEICAWIAENPPRTFWEAIQLVNLANTLIHIECNGHSVSYGRFDQYMYPYYLHDLETGEATREFMQELIENFYIKIWDLNKLRNHILIKTFGNGGIGGPSLTVGGIKKDGSDGTNDLTFMALDAHAHVRVPNPWLAVRMHANTPWELKVKTANLIRMGTGEPKIFNDDVAIPSMLTSNVALMDARDYQVVGCVEPDVSGKSYGWKDCGHMNIARVLELAINDGRCYNCSPSCPRYSKCAGAGSQLGLKTGSLADFTSFDQVLDAYDKQMAYWCERQVALLNAVDLSHQELRPLPFLSILMDGCIENGKDVTAGGTKYNFTGPQGVGIGTAGDGLATIKQLVFDEKRVTGRELLDAVKANWEGHEDLYAYVNSDRVHHYGNDDDYADQLAKFAMDTWCKHIERKPNAHGGFFQPGAYSVTVNVAHGQNQWASVEGRKAFEPVSDCMGAVHTKCCSHDIKGPIAICKSVTKLDHARATNGTLLNWKFSPSTLVGETGRDNFIALMDEYIHRKGMHSQFTVANQETLIAAQKDPDNYRDLLVRVAGYSAYFVELGKALQDDIIGRTELSFD</sequence>
<dbReference type="GO" id="GO:0016740">
    <property type="term" value="F:transferase activity"/>
    <property type="evidence" value="ECO:0007669"/>
    <property type="project" value="UniProtKB-KW"/>
</dbReference>
<dbReference type="Pfam" id="PF02901">
    <property type="entry name" value="PFL-like"/>
    <property type="match status" value="1"/>
</dbReference>
<dbReference type="AlphaFoldDB" id="A0A1M5Y7H2"/>
<dbReference type="InterPro" id="IPR004184">
    <property type="entry name" value="PFL_dom"/>
</dbReference>
<dbReference type="InterPro" id="IPR051215">
    <property type="entry name" value="GRE"/>
</dbReference>
<name>A0A1M5Y7H2_9FIRM</name>
<dbReference type="PROSITE" id="PS51554">
    <property type="entry name" value="PFL"/>
    <property type="match status" value="1"/>
</dbReference>
<keyword evidence="1 3" id="KW-0556">Organic radical</keyword>
<dbReference type="SUPFAM" id="SSF51998">
    <property type="entry name" value="PFL-like glycyl radical enzymes"/>
    <property type="match status" value="1"/>
</dbReference>
<dbReference type="GO" id="GO:0005829">
    <property type="term" value="C:cytosol"/>
    <property type="evidence" value="ECO:0007669"/>
    <property type="project" value="TreeGrafter"/>
</dbReference>
<dbReference type="GO" id="GO:0016829">
    <property type="term" value="F:lyase activity"/>
    <property type="evidence" value="ECO:0007669"/>
    <property type="project" value="UniProtKB-KW"/>
</dbReference>
<feature type="domain" description="Glycine radical" evidence="4">
    <location>
        <begin position="747"/>
        <end position="868"/>
    </location>
</feature>
<dbReference type="Pfam" id="PF01228">
    <property type="entry name" value="Gly_radical"/>
    <property type="match status" value="1"/>
</dbReference>
<dbReference type="Gene3D" id="3.20.70.20">
    <property type="match status" value="1"/>
</dbReference>
<evidence type="ECO:0000256" key="1">
    <source>
        <dbReference type="ARBA" id="ARBA00022818"/>
    </source>
</evidence>
<keyword evidence="6" id="KW-0808">Transferase</keyword>
<organism evidence="6 7">
    <name type="scientific">Sporobacter termitidis DSM 10068</name>
    <dbReference type="NCBI Taxonomy" id="1123282"/>
    <lineage>
        <taxon>Bacteria</taxon>
        <taxon>Bacillati</taxon>
        <taxon>Bacillota</taxon>
        <taxon>Clostridia</taxon>
        <taxon>Eubacteriales</taxon>
        <taxon>Oscillospiraceae</taxon>
        <taxon>Sporobacter</taxon>
    </lineage>
</organism>
<evidence type="ECO:0000259" key="4">
    <source>
        <dbReference type="PROSITE" id="PS51149"/>
    </source>
</evidence>
<evidence type="ECO:0000256" key="3">
    <source>
        <dbReference type="PROSITE-ProRule" id="PRU00493"/>
    </source>
</evidence>
<evidence type="ECO:0000256" key="2">
    <source>
        <dbReference type="ARBA" id="ARBA00023239"/>
    </source>
</evidence>
<protein>
    <submittedName>
        <fullName evidence="6">Formate C-acetyltransferase</fullName>
    </submittedName>
</protein>
<evidence type="ECO:0000259" key="5">
    <source>
        <dbReference type="PROSITE" id="PS51554"/>
    </source>
</evidence>
<dbReference type="PANTHER" id="PTHR43641:SF2">
    <property type="entry name" value="DEHYDRATASE YBIW-RELATED"/>
    <property type="match status" value="1"/>
</dbReference>
<proteinExistence type="predicted"/>